<reference evidence="2" key="1">
    <citation type="submission" date="2019-12" db="EMBL/GenBank/DDBJ databases">
        <title>Genome sequencing and annotation of Brassica cretica.</title>
        <authorList>
            <person name="Studholme D.J."/>
            <person name="Sarris P."/>
        </authorList>
    </citation>
    <scope>NUCLEOTIDE SEQUENCE</scope>
    <source>
        <strain evidence="2">PFS-109/04</strain>
        <tissue evidence="2">Leaf</tissue>
    </source>
</reference>
<gene>
    <name evidence="2" type="ORF">F2Q69_00027372</name>
</gene>
<feature type="region of interest" description="Disordered" evidence="1">
    <location>
        <begin position="1"/>
        <end position="20"/>
    </location>
</feature>
<evidence type="ECO:0000313" key="2">
    <source>
        <dbReference type="EMBL" id="KAF3588861.1"/>
    </source>
</evidence>
<dbReference type="EMBL" id="QGKX02000088">
    <property type="protein sequence ID" value="KAF3588861.1"/>
    <property type="molecule type" value="Genomic_DNA"/>
</dbReference>
<sequence length="212" mass="24867">MDDDFASGDHQSLDGNQTRDEHGLRARSFLYSRQEVRPILDSVIQSVREARWWLNQRLRLVMLRQLDVKESRQRSYEDWSLEREREDRDLFGERERERFRRHSRPFSNRVQVPSFIVVLMDRGKQKQLIIYKIINNRSISSLKQLVSCFSVTSRGTAREGLHISRYGIGQLVSGPHPARDGPAVYRQKTNPQRFGTGRDGRAQLPSLVRTMD</sequence>
<proteinExistence type="predicted"/>
<organism evidence="2 3">
    <name type="scientific">Brassica cretica</name>
    <name type="common">Mustard</name>
    <dbReference type="NCBI Taxonomy" id="69181"/>
    <lineage>
        <taxon>Eukaryota</taxon>
        <taxon>Viridiplantae</taxon>
        <taxon>Streptophyta</taxon>
        <taxon>Embryophyta</taxon>
        <taxon>Tracheophyta</taxon>
        <taxon>Spermatophyta</taxon>
        <taxon>Magnoliopsida</taxon>
        <taxon>eudicotyledons</taxon>
        <taxon>Gunneridae</taxon>
        <taxon>Pentapetalae</taxon>
        <taxon>rosids</taxon>
        <taxon>malvids</taxon>
        <taxon>Brassicales</taxon>
        <taxon>Brassicaceae</taxon>
        <taxon>Brassiceae</taxon>
        <taxon>Brassica</taxon>
    </lineage>
</organism>
<protein>
    <submittedName>
        <fullName evidence="2">Uncharacterized protein</fullName>
    </submittedName>
</protein>
<name>A0A8S9S5C1_BRACR</name>
<dbReference type="Proteomes" id="UP000712600">
    <property type="component" value="Unassembled WGS sequence"/>
</dbReference>
<accession>A0A8S9S5C1</accession>
<evidence type="ECO:0000313" key="3">
    <source>
        <dbReference type="Proteomes" id="UP000712600"/>
    </source>
</evidence>
<dbReference type="AlphaFoldDB" id="A0A8S9S5C1"/>
<comment type="caution">
    <text evidence="2">The sequence shown here is derived from an EMBL/GenBank/DDBJ whole genome shotgun (WGS) entry which is preliminary data.</text>
</comment>
<evidence type="ECO:0000256" key="1">
    <source>
        <dbReference type="SAM" id="MobiDB-lite"/>
    </source>
</evidence>
<feature type="region of interest" description="Disordered" evidence="1">
    <location>
        <begin position="188"/>
        <end position="212"/>
    </location>
</feature>